<sequence>MLCVAPFFLHLACSWGFLLDGLTSTANLYVSNHGSDHNDGHDVHHPVQTIGKALSKLTLPAYANRDVTINIMQGTYDMDSTLHIDHISSNTLTIQAYNDDEVHVTGGKQIPSHLFHRVTDNSILQKLPPAARHQVYKVKLSDAGITNLGHLTSYGFYTLRQAPLEIFYNGAPLRLARWPNEGFINIKQVLNGTHGRRFSYDSERPQRWTSEDDLWAYGYWYWSWADMAVKIHSIDPVHHVVELEHATRYGLREGHFSYNSSVEIKYGNQGGYFRFLNVLGELDEPGEYYIDRSTGILYLWPPTSGPITSHDTVYSSIIDDCFIFNGARNLVFRGFTVEACRRFGLQGNNVHKLSIEQMEVKNTGSYNIYIAGDSRNVTVSRCNLHDGDGAIDLEGGDRNTLTPSGNLVTDNLIWRFSRETGVGANALTLRGVAGHVQYNNMHTGQYTAIRWAGNDHVMEYNEIHHNCQNSSDCGGIHSGRDWTARGNIIRKNHIHHTLRYVPGADVRGIMLDDQYSSVTIEENVFYDNEVHSNIGGGRDNIIRQNVFFNATLNAIQVDHRGTRNSNDKDLYANLQKVPYTNALWASKYPKLAVILANSPGEPRGNQIYNNIFYGASTSSIRGLVRNVDWFNVSGNAYSGLTSDFYDVNLRDFRPNCHLSEFANRVHFPTPVQLGEIGPRYPVGPAYNSKQYAKVAPATSKSPSPCTTYPPATHTPKGSYLPDGSTPNTIHVTPKHGCWLYVEKCSAHPQFISKNQTHFHQDGDPGANTRQSQCLQRVAHYVQYCGTESLFRIIYGPTGAMTLGGNKGCYFAEYGCPDRSASLPHTGYIHHDDYAERALNASYVEHNCLSRALPQYRYCGSHVDYPYTSIFLPTGKTVTAGGGCWIQMDACAADPSIKLSFYDAAGEQSSGSDMSSELCFNRAEFYWFHCGAHHDYPVMASFRPEAVSYTYPPASYL</sequence>
<proteinExistence type="predicted"/>
<dbReference type="PANTHER" id="PTHR36453:SF1">
    <property type="entry name" value="RIGHT HANDED BETA HELIX DOMAIN-CONTAINING PROTEIN"/>
    <property type="match status" value="1"/>
</dbReference>
<dbReference type="SUPFAM" id="SSF51126">
    <property type="entry name" value="Pectin lyase-like"/>
    <property type="match status" value="1"/>
</dbReference>
<dbReference type="OrthoDB" id="6053299at2759"/>
<gene>
    <name evidence="5" type="primary">LOC111122841</name>
</gene>
<evidence type="ECO:0000256" key="2">
    <source>
        <dbReference type="SAM" id="SignalP"/>
    </source>
</evidence>
<dbReference type="PANTHER" id="PTHR36453">
    <property type="entry name" value="SECRETED PROTEIN-RELATED"/>
    <property type="match status" value="1"/>
</dbReference>
<dbReference type="KEGG" id="cvn:111122841"/>
<evidence type="ECO:0000313" key="4">
    <source>
        <dbReference type="Proteomes" id="UP000694844"/>
    </source>
</evidence>
<feature type="domain" description="Right handed beta helix" evidence="3">
    <location>
        <begin position="430"/>
        <end position="562"/>
    </location>
</feature>
<evidence type="ECO:0000313" key="5">
    <source>
        <dbReference type="RefSeq" id="XP_022320557.1"/>
    </source>
</evidence>
<dbReference type="Proteomes" id="UP000694844">
    <property type="component" value="Chromosome 3"/>
</dbReference>
<dbReference type="GeneID" id="111122841"/>
<evidence type="ECO:0000259" key="3">
    <source>
        <dbReference type="Pfam" id="PF13229"/>
    </source>
</evidence>
<feature type="domain" description="Right handed beta helix" evidence="3">
    <location>
        <begin position="325"/>
        <end position="411"/>
    </location>
</feature>
<feature type="signal peptide" evidence="2">
    <location>
        <begin position="1"/>
        <end position="16"/>
    </location>
</feature>
<keyword evidence="4" id="KW-1185">Reference proteome</keyword>
<feature type="region of interest" description="Disordered" evidence="1">
    <location>
        <begin position="697"/>
        <end position="725"/>
    </location>
</feature>
<organism evidence="4 5">
    <name type="scientific">Crassostrea virginica</name>
    <name type="common">Eastern oyster</name>
    <dbReference type="NCBI Taxonomy" id="6565"/>
    <lineage>
        <taxon>Eukaryota</taxon>
        <taxon>Metazoa</taxon>
        <taxon>Spiralia</taxon>
        <taxon>Lophotrochozoa</taxon>
        <taxon>Mollusca</taxon>
        <taxon>Bivalvia</taxon>
        <taxon>Autobranchia</taxon>
        <taxon>Pteriomorphia</taxon>
        <taxon>Ostreida</taxon>
        <taxon>Ostreoidea</taxon>
        <taxon>Ostreidae</taxon>
        <taxon>Crassostrea</taxon>
    </lineage>
</organism>
<name>A0A8B8CXF1_CRAVI</name>
<dbReference type="InterPro" id="IPR012334">
    <property type="entry name" value="Pectin_lyas_fold"/>
</dbReference>
<feature type="chain" id="PRO_5034073187" evidence="2">
    <location>
        <begin position="17"/>
        <end position="956"/>
    </location>
</feature>
<dbReference type="SMART" id="SM00710">
    <property type="entry name" value="PbH1"/>
    <property type="match status" value="6"/>
</dbReference>
<accession>A0A8B8CXF1</accession>
<dbReference type="Gene3D" id="2.160.20.10">
    <property type="entry name" value="Single-stranded right-handed beta-helix, Pectin lyase-like"/>
    <property type="match status" value="2"/>
</dbReference>
<dbReference type="InterPro" id="IPR039448">
    <property type="entry name" value="Beta_helix"/>
</dbReference>
<reference evidence="5" key="1">
    <citation type="submission" date="2025-08" db="UniProtKB">
        <authorList>
            <consortium name="RefSeq"/>
        </authorList>
    </citation>
    <scope>IDENTIFICATION</scope>
    <source>
        <tissue evidence="5">Whole sample</tissue>
    </source>
</reference>
<dbReference type="AlphaFoldDB" id="A0A8B8CXF1"/>
<dbReference type="InterPro" id="IPR006626">
    <property type="entry name" value="PbH1"/>
</dbReference>
<protein>
    <submittedName>
        <fullName evidence="5">Uncharacterized protein LOC111122841</fullName>
    </submittedName>
</protein>
<dbReference type="Pfam" id="PF13229">
    <property type="entry name" value="Beta_helix"/>
    <property type="match status" value="2"/>
</dbReference>
<dbReference type="RefSeq" id="XP_022320557.1">
    <property type="nucleotide sequence ID" value="XM_022464849.1"/>
</dbReference>
<keyword evidence="2" id="KW-0732">Signal</keyword>
<dbReference type="InterPro" id="IPR011050">
    <property type="entry name" value="Pectin_lyase_fold/virulence"/>
</dbReference>
<evidence type="ECO:0000256" key="1">
    <source>
        <dbReference type="SAM" id="MobiDB-lite"/>
    </source>
</evidence>